<reference evidence="6 9" key="2">
    <citation type="submission" date="2020-08" db="EMBL/GenBank/DDBJ databases">
        <title>Sequencing the genomes of 1000 actinobacteria strains.</title>
        <authorList>
            <person name="Klenk H.-P."/>
        </authorList>
    </citation>
    <scope>NUCLEOTIDE SEQUENCE [LARGE SCALE GENOMIC DNA]</scope>
    <source>
        <strain evidence="6 9">DSM 16678</strain>
    </source>
</reference>
<accession>A0A323V9D0</accession>
<dbReference type="EMBL" id="JACIBU010000002">
    <property type="protein sequence ID" value="MBB3678454.1"/>
    <property type="molecule type" value="Genomic_DNA"/>
</dbReference>
<protein>
    <submittedName>
        <fullName evidence="7">Cystathionine gamma-lyase</fullName>
        <ecNumber evidence="6">4.4.1.1</ecNumber>
    </submittedName>
</protein>
<proteinExistence type="inferred from homology"/>
<dbReference type="PANTHER" id="PTHR11808:SF85">
    <property type="entry name" value="CYSTATHIONINE GAMMA-LYASE-RELATED"/>
    <property type="match status" value="1"/>
</dbReference>
<keyword evidence="8" id="KW-1185">Reference proteome</keyword>
<comment type="caution">
    <text evidence="7">The sequence shown here is derived from an EMBL/GenBank/DDBJ whole genome shotgun (WGS) entry which is preliminary data.</text>
</comment>
<evidence type="ECO:0000313" key="6">
    <source>
        <dbReference type="EMBL" id="MBB3678454.1"/>
    </source>
</evidence>
<dbReference type="GO" id="GO:0004123">
    <property type="term" value="F:cystathionine gamma-lyase activity"/>
    <property type="evidence" value="ECO:0007669"/>
    <property type="project" value="TreeGrafter"/>
</dbReference>
<keyword evidence="2 3" id="KW-0663">Pyridoxal phosphate</keyword>
<dbReference type="Gene3D" id="3.90.1150.10">
    <property type="entry name" value="Aspartate Aminotransferase, domain 1"/>
    <property type="match status" value="1"/>
</dbReference>
<evidence type="ECO:0000313" key="9">
    <source>
        <dbReference type="Proteomes" id="UP000580718"/>
    </source>
</evidence>
<dbReference type="Proteomes" id="UP000247602">
    <property type="component" value="Unassembled WGS sequence"/>
</dbReference>
<dbReference type="Proteomes" id="UP000580718">
    <property type="component" value="Unassembled WGS sequence"/>
</dbReference>
<dbReference type="GO" id="GO:0005737">
    <property type="term" value="C:cytoplasm"/>
    <property type="evidence" value="ECO:0007669"/>
    <property type="project" value="TreeGrafter"/>
</dbReference>
<dbReference type="RefSeq" id="WP_110552963.1">
    <property type="nucleotide sequence ID" value="NZ_JACIBU010000002.1"/>
</dbReference>
<dbReference type="SUPFAM" id="SSF53383">
    <property type="entry name" value="PLP-dependent transferases"/>
    <property type="match status" value="1"/>
</dbReference>
<reference evidence="7 8" key="1">
    <citation type="submission" date="2018-06" db="EMBL/GenBank/DDBJ databases">
        <title>Draft genome sequence of Modestobacter versicolor CP153-2.</title>
        <authorList>
            <person name="Gundlapally S.R."/>
        </authorList>
    </citation>
    <scope>NUCLEOTIDE SEQUENCE [LARGE SCALE GENOMIC DNA]</scope>
    <source>
        <strain evidence="7 8">CP153-2</strain>
    </source>
</reference>
<dbReference type="EC" id="4.4.1.1" evidence="6"/>
<evidence type="ECO:0000313" key="8">
    <source>
        <dbReference type="Proteomes" id="UP000247602"/>
    </source>
</evidence>
<dbReference type="Pfam" id="PF01053">
    <property type="entry name" value="Cys_Met_Meta_PP"/>
    <property type="match status" value="1"/>
</dbReference>
<feature type="modified residue" description="N6-(pyridoxal phosphate)lysine" evidence="3">
    <location>
        <position position="207"/>
    </location>
</feature>
<dbReference type="PANTHER" id="PTHR11808">
    <property type="entry name" value="TRANS-SULFURATION ENZYME FAMILY MEMBER"/>
    <property type="match status" value="1"/>
</dbReference>
<feature type="region of interest" description="Disordered" evidence="5">
    <location>
        <begin position="1"/>
        <end position="28"/>
    </location>
</feature>
<evidence type="ECO:0000256" key="5">
    <source>
        <dbReference type="SAM" id="MobiDB-lite"/>
    </source>
</evidence>
<dbReference type="GO" id="GO:0019346">
    <property type="term" value="P:transsulfuration"/>
    <property type="evidence" value="ECO:0007669"/>
    <property type="project" value="InterPro"/>
</dbReference>
<comment type="cofactor">
    <cofactor evidence="1 4">
        <name>pyridoxal 5'-phosphate</name>
        <dbReference type="ChEBI" id="CHEBI:597326"/>
    </cofactor>
</comment>
<dbReference type="NCBIfam" id="NF005758">
    <property type="entry name" value="PRK07582.1"/>
    <property type="match status" value="1"/>
</dbReference>
<evidence type="ECO:0000313" key="7">
    <source>
        <dbReference type="EMBL" id="PZA20603.1"/>
    </source>
</evidence>
<evidence type="ECO:0000256" key="1">
    <source>
        <dbReference type="ARBA" id="ARBA00001933"/>
    </source>
</evidence>
<keyword evidence="7" id="KW-0456">Lyase</keyword>
<evidence type="ECO:0000256" key="3">
    <source>
        <dbReference type="PIRSR" id="PIRSR001434-2"/>
    </source>
</evidence>
<organism evidence="7 8">
    <name type="scientific">Modestobacter versicolor</name>
    <dbReference type="NCBI Taxonomy" id="429133"/>
    <lineage>
        <taxon>Bacteria</taxon>
        <taxon>Bacillati</taxon>
        <taxon>Actinomycetota</taxon>
        <taxon>Actinomycetes</taxon>
        <taxon>Geodermatophilales</taxon>
        <taxon>Geodermatophilaceae</taxon>
        <taxon>Modestobacter</taxon>
    </lineage>
</organism>
<dbReference type="InterPro" id="IPR015421">
    <property type="entry name" value="PyrdxlP-dep_Trfase_major"/>
</dbReference>
<dbReference type="EMBL" id="QKNV01000163">
    <property type="protein sequence ID" value="PZA20603.1"/>
    <property type="molecule type" value="Genomic_DNA"/>
</dbReference>
<dbReference type="InterPro" id="IPR000277">
    <property type="entry name" value="Cys/Met-Metab_PyrdxlP-dep_enz"/>
</dbReference>
<name>A0A323V9D0_9ACTN</name>
<evidence type="ECO:0000256" key="2">
    <source>
        <dbReference type="ARBA" id="ARBA00022898"/>
    </source>
</evidence>
<dbReference type="Gene3D" id="3.40.640.10">
    <property type="entry name" value="Type I PLP-dependent aspartate aminotransferase-like (Major domain)"/>
    <property type="match status" value="1"/>
</dbReference>
<dbReference type="AlphaFoldDB" id="A0A323V9D0"/>
<dbReference type="InterPro" id="IPR015422">
    <property type="entry name" value="PyrdxlP-dep_Trfase_small"/>
</dbReference>
<dbReference type="GO" id="GO:0030170">
    <property type="term" value="F:pyridoxal phosphate binding"/>
    <property type="evidence" value="ECO:0007669"/>
    <property type="project" value="InterPro"/>
</dbReference>
<sequence length="386" mass="40668">MSTPDLPTGLGDGTRLVHGGDEPVVPGTPLRPSPVFAAPYHLGDEAPGWQGADGYARPDNPTLRVFERAVGELDGGDCLSFATGMAAISSAVLALVRPGDRVVLPSDGYYATRVLARDELERLDVRVELVPTLEIEDVAARGDLEGARMVLLETPSNPQLDVCDIAAVARATQAAGAVLAVDNTTASPIGQRPLALGADITTGSDTKALTGHSDVLLGHVSTARTDRGRELHTRIAAWRKTTGNTPGAFEAWLAHRSMGTLDLRLARQAANAAALTELFAAHPAVSGVRWPWRPQDPSYALAQRQMLRPNGVVSAELADEDAARRLVRASRFVVAATSFGGIHTTVDRRAQWGGDAVPAGFVRFSCGIEDTADLIADLTQALGTLG</sequence>
<dbReference type="PIRSF" id="PIRSF001434">
    <property type="entry name" value="CGS"/>
    <property type="match status" value="1"/>
</dbReference>
<gene>
    <name evidence="7" type="ORF">DMO24_14645</name>
    <name evidence="6" type="ORF">FHX36_004243</name>
</gene>
<dbReference type="InterPro" id="IPR015424">
    <property type="entry name" value="PyrdxlP-dep_Trfase"/>
</dbReference>
<evidence type="ECO:0000256" key="4">
    <source>
        <dbReference type="RuleBase" id="RU362118"/>
    </source>
</evidence>
<dbReference type="GO" id="GO:0019343">
    <property type="term" value="P:cysteine biosynthetic process via cystathionine"/>
    <property type="evidence" value="ECO:0007669"/>
    <property type="project" value="TreeGrafter"/>
</dbReference>
<comment type="similarity">
    <text evidence="4">Belongs to the trans-sulfuration enzymes family.</text>
</comment>
<dbReference type="OrthoDB" id="9780685at2"/>